<sequence>MSSRSAARPSTDLGSRPIPKIHVLSPSKSNSSTTSSRDKTQSKPRRQMRDTGFPEPFDDGRTTTLPHPEADLSPNATISCHDVGVEHVLKRQRLSFLKKHHKNLAHGVISPQTEALHSVVSLSFMDADAADKNSHRLVNTSTTSLRLSRDDGASLRSKRGDHDDETPPTSPDVSEHRRSKGLLAKLRRRS</sequence>
<feature type="region of interest" description="Disordered" evidence="1">
    <location>
        <begin position="135"/>
        <end position="190"/>
    </location>
</feature>
<dbReference type="Proteomes" id="UP000226192">
    <property type="component" value="Unassembled WGS sequence"/>
</dbReference>
<organism evidence="2 3">
    <name type="scientific">Ophiocordyceps australis</name>
    <dbReference type="NCBI Taxonomy" id="1399860"/>
    <lineage>
        <taxon>Eukaryota</taxon>
        <taxon>Fungi</taxon>
        <taxon>Dikarya</taxon>
        <taxon>Ascomycota</taxon>
        <taxon>Pezizomycotina</taxon>
        <taxon>Sordariomycetes</taxon>
        <taxon>Hypocreomycetidae</taxon>
        <taxon>Hypocreales</taxon>
        <taxon>Ophiocordycipitaceae</taxon>
        <taxon>Ophiocordyceps</taxon>
    </lineage>
</organism>
<feature type="compositionally biased region" description="Polar residues" evidence="1">
    <location>
        <begin position="136"/>
        <end position="146"/>
    </location>
</feature>
<reference evidence="2 3" key="1">
    <citation type="submission" date="2017-06" db="EMBL/GenBank/DDBJ databases">
        <title>Ant-infecting Ophiocordyceps genomes reveal a high diversity of potential behavioral manipulation genes and a possible major role for enterotoxins.</title>
        <authorList>
            <person name="De Bekker C."/>
            <person name="Evans H.C."/>
            <person name="Brachmann A."/>
            <person name="Hughes D.P."/>
        </authorList>
    </citation>
    <scope>NUCLEOTIDE SEQUENCE [LARGE SCALE GENOMIC DNA]</scope>
    <source>
        <strain evidence="2 3">Map64</strain>
    </source>
</reference>
<protein>
    <submittedName>
        <fullName evidence="2">Uncharacterized protein</fullName>
    </submittedName>
</protein>
<proteinExistence type="predicted"/>
<evidence type="ECO:0000313" key="3">
    <source>
        <dbReference type="Proteomes" id="UP000226192"/>
    </source>
</evidence>
<dbReference type="OrthoDB" id="5209158at2759"/>
<evidence type="ECO:0000313" key="2">
    <source>
        <dbReference type="EMBL" id="PHH63838.1"/>
    </source>
</evidence>
<gene>
    <name evidence="2" type="ORF">CDD81_5395</name>
</gene>
<feature type="compositionally biased region" description="Basic residues" evidence="1">
    <location>
        <begin position="177"/>
        <end position="190"/>
    </location>
</feature>
<evidence type="ECO:0000256" key="1">
    <source>
        <dbReference type="SAM" id="MobiDB-lite"/>
    </source>
</evidence>
<dbReference type="EMBL" id="NJET01000041">
    <property type="protein sequence ID" value="PHH63838.1"/>
    <property type="molecule type" value="Genomic_DNA"/>
</dbReference>
<feature type="region of interest" description="Disordered" evidence="1">
    <location>
        <begin position="1"/>
        <end position="74"/>
    </location>
</feature>
<keyword evidence="3" id="KW-1185">Reference proteome</keyword>
<accession>A0A2C5XIH6</accession>
<name>A0A2C5XIH6_9HYPO</name>
<feature type="compositionally biased region" description="Basic and acidic residues" evidence="1">
    <location>
        <begin position="147"/>
        <end position="162"/>
    </location>
</feature>
<comment type="caution">
    <text evidence="2">The sequence shown here is derived from an EMBL/GenBank/DDBJ whole genome shotgun (WGS) entry which is preliminary data.</text>
</comment>
<feature type="compositionally biased region" description="Low complexity" evidence="1">
    <location>
        <begin position="25"/>
        <end position="35"/>
    </location>
</feature>
<dbReference type="AlphaFoldDB" id="A0A2C5XIH6"/>